<evidence type="ECO:0008006" key="5">
    <source>
        <dbReference type="Google" id="ProtNLM"/>
    </source>
</evidence>
<gene>
    <name evidence="3" type="ORF">BC936DRAFT_146434</name>
</gene>
<reference evidence="3 4" key="1">
    <citation type="journal article" date="2018" name="New Phytol.">
        <title>Phylogenomics of Endogonaceae and evolution of mycorrhizas within Mucoromycota.</title>
        <authorList>
            <person name="Chang Y."/>
            <person name="Desiro A."/>
            <person name="Na H."/>
            <person name="Sandor L."/>
            <person name="Lipzen A."/>
            <person name="Clum A."/>
            <person name="Barry K."/>
            <person name="Grigoriev I.V."/>
            <person name="Martin F.M."/>
            <person name="Stajich J.E."/>
            <person name="Smith M.E."/>
            <person name="Bonito G."/>
            <person name="Spatafora J.W."/>
        </authorList>
    </citation>
    <scope>NUCLEOTIDE SEQUENCE [LARGE SCALE GENOMIC DNA]</scope>
    <source>
        <strain evidence="3 4">GMNB39</strain>
    </source>
</reference>
<proteinExistence type="predicted"/>
<keyword evidence="1" id="KW-0472">Membrane</keyword>
<keyword evidence="1" id="KW-1133">Transmembrane helix</keyword>
<evidence type="ECO:0000256" key="1">
    <source>
        <dbReference type="SAM" id="Phobius"/>
    </source>
</evidence>
<evidence type="ECO:0000313" key="4">
    <source>
        <dbReference type="Proteomes" id="UP000268093"/>
    </source>
</evidence>
<keyword evidence="2" id="KW-0732">Signal</keyword>
<protein>
    <recommendedName>
        <fullName evidence="5">H(+)-exporting diphosphatase</fullName>
    </recommendedName>
</protein>
<comment type="caution">
    <text evidence="3">The sequence shown here is derived from an EMBL/GenBank/DDBJ whole genome shotgun (WGS) entry which is preliminary data.</text>
</comment>
<feature type="transmembrane region" description="Helical" evidence="1">
    <location>
        <begin position="106"/>
        <end position="133"/>
    </location>
</feature>
<sequence length="148" mass="15866">MSSGSCFIFTLSAFHLVQTLIAFVAVGTLEIEEIHRDPAVKWAGIDTGSDENTIPVGTFLFAVVASGLAATASVIMGRDLDAFCKRTAQPDQCGALLAKADKNIGVIYSGITADAVLAITFIVYAIIEIVLYYRQFNSQTRWRSLGGV</sequence>
<name>A0A433D7M8_9FUNG</name>
<evidence type="ECO:0000256" key="2">
    <source>
        <dbReference type="SAM" id="SignalP"/>
    </source>
</evidence>
<dbReference type="Proteomes" id="UP000268093">
    <property type="component" value="Unassembled WGS sequence"/>
</dbReference>
<organism evidence="3 4">
    <name type="scientific">Jimgerdemannia flammicorona</name>
    <dbReference type="NCBI Taxonomy" id="994334"/>
    <lineage>
        <taxon>Eukaryota</taxon>
        <taxon>Fungi</taxon>
        <taxon>Fungi incertae sedis</taxon>
        <taxon>Mucoromycota</taxon>
        <taxon>Mucoromycotina</taxon>
        <taxon>Endogonomycetes</taxon>
        <taxon>Endogonales</taxon>
        <taxon>Endogonaceae</taxon>
        <taxon>Jimgerdemannia</taxon>
    </lineage>
</organism>
<dbReference type="AlphaFoldDB" id="A0A433D7M8"/>
<dbReference type="EMBL" id="RBNI01005273">
    <property type="protein sequence ID" value="RUP46870.1"/>
    <property type="molecule type" value="Genomic_DNA"/>
</dbReference>
<evidence type="ECO:0000313" key="3">
    <source>
        <dbReference type="EMBL" id="RUP46870.1"/>
    </source>
</evidence>
<feature type="signal peptide" evidence="2">
    <location>
        <begin position="1"/>
        <end position="19"/>
    </location>
</feature>
<keyword evidence="4" id="KW-1185">Reference proteome</keyword>
<feature type="transmembrane region" description="Helical" evidence="1">
    <location>
        <begin position="56"/>
        <end position="76"/>
    </location>
</feature>
<keyword evidence="1" id="KW-0812">Transmembrane</keyword>
<accession>A0A433D7M8</accession>
<feature type="chain" id="PRO_5019515152" description="H(+)-exporting diphosphatase" evidence="2">
    <location>
        <begin position="20"/>
        <end position="148"/>
    </location>
</feature>